<dbReference type="InterPro" id="IPR029068">
    <property type="entry name" value="Glyas_Bleomycin-R_OHBP_Dase"/>
</dbReference>
<name>A0AAD6ZJ59_9AGAR</name>
<dbReference type="InterPro" id="IPR037523">
    <property type="entry name" value="VOC_core"/>
</dbReference>
<evidence type="ECO:0000313" key="3">
    <source>
        <dbReference type="Proteomes" id="UP001218218"/>
    </source>
</evidence>
<dbReference type="SUPFAM" id="SSF54593">
    <property type="entry name" value="Glyoxalase/Bleomycin resistance protein/Dihydroxybiphenyl dioxygenase"/>
    <property type="match status" value="1"/>
</dbReference>
<dbReference type="EMBL" id="JARIHO010000043">
    <property type="protein sequence ID" value="KAJ7325843.1"/>
    <property type="molecule type" value="Genomic_DNA"/>
</dbReference>
<dbReference type="Proteomes" id="UP001218218">
    <property type="component" value="Unassembled WGS sequence"/>
</dbReference>
<sequence>MANTQTQPPHILGVDHIKIPTASVPAKLAFYASVLSFTHLAHFDHKRPSGELFAVILQHAPTGLLVELRLNSAQAAAQRGWDAVTWSVESHADLETWRAFLGERGVECSRVLKGFKGWVLVAEDPDGAMVRWYCKETHEWDENIDVDEKWLPN</sequence>
<evidence type="ECO:0000259" key="1">
    <source>
        <dbReference type="PROSITE" id="PS51819"/>
    </source>
</evidence>
<dbReference type="InterPro" id="IPR004360">
    <property type="entry name" value="Glyas_Fos-R_dOase_dom"/>
</dbReference>
<comment type="caution">
    <text evidence="2">The sequence shown here is derived from an EMBL/GenBank/DDBJ whole genome shotgun (WGS) entry which is preliminary data.</text>
</comment>
<dbReference type="Gene3D" id="3.10.180.10">
    <property type="entry name" value="2,3-Dihydroxybiphenyl 1,2-Dioxygenase, domain 1"/>
    <property type="match status" value="1"/>
</dbReference>
<keyword evidence="3" id="KW-1185">Reference proteome</keyword>
<feature type="domain" description="VOC" evidence="1">
    <location>
        <begin position="13"/>
        <end position="135"/>
    </location>
</feature>
<dbReference type="AlphaFoldDB" id="A0AAD6ZJ59"/>
<protein>
    <recommendedName>
        <fullName evidence="1">VOC domain-containing protein</fullName>
    </recommendedName>
</protein>
<organism evidence="2 3">
    <name type="scientific">Mycena albidolilacea</name>
    <dbReference type="NCBI Taxonomy" id="1033008"/>
    <lineage>
        <taxon>Eukaryota</taxon>
        <taxon>Fungi</taxon>
        <taxon>Dikarya</taxon>
        <taxon>Basidiomycota</taxon>
        <taxon>Agaricomycotina</taxon>
        <taxon>Agaricomycetes</taxon>
        <taxon>Agaricomycetidae</taxon>
        <taxon>Agaricales</taxon>
        <taxon>Marasmiineae</taxon>
        <taxon>Mycenaceae</taxon>
        <taxon>Mycena</taxon>
    </lineage>
</organism>
<reference evidence="2" key="1">
    <citation type="submission" date="2023-03" db="EMBL/GenBank/DDBJ databases">
        <title>Massive genome expansion in bonnet fungi (Mycena s.s.) driven by repeated elements and novel gene families across ecological guilds.</title>
        <authorList>
            <consortium name="Lawrence Berkeley National Laboratory"/>
            <person name="Harder C.B."/>
            <person name="Miyauchi S."/>
            <person name="Viragh M."/>
            <person name="Kuo A."/>
            <person name="Thoen E."/>
            <person name="Andreopoulos B."/>
            <person name="Lu D."/>
            <person name="Skrede I."/>
            <person name="Drula E."/>
            <person name="Henrissat B."/>
            <person name="Morin E."/>
            <person name="Kohler A."/>
            <person name="Barry K."/>
            <person name="LaButti K."/>
            <person name="Morin E."/>
            <person name="Salamov A."/>
            <person name="Lipzen A."/>
            <person name="Mereny Z."/>
            <person name="Hegedus B."/>
            <person name="Baldrian P."/>
            <person name="Stursova M."/>
            <person name="Weitz H."/>
            <person name="Taylor A."/>
            <person name="Grigoriev I.V."/>
            <person name="Nagy L.G."/>
            <person name="Martin F."/>
            <person name="Kauserud H."/>
        </authorList>
    </citation>
    <scope>NUCLEOTIDE SEQUENCE</scope>
    <source>
        <strain evidence="2">CBHHK002</strain>
    </source>
</reference>
<dbReference type="Pfam" id="PF00903">
    <property type="entry name" value="Glyoxalase"/>
    <property type="match status" value="1"/>
</dbReference>
<accession>A0AAD6ZJ59</accession>
<evidence type="ECO:0000313" key="2">
    <source>
        <dbReference type="EMBL" id="KAJ7325843.1"/>
    </source>
</evidence>
<dbReference type="PROSITE" id="PS51819">
    <property type="entry name" value="VOC"/>
    <property type="match status" value="1"/>
</dbReference>
<gene>
    <name evidence="2" type="ORF">DFH08DRAFT_752439</name>
</gene>
<proteinExistence type="predicted"/>